<feature type="chain" id="PRO_5024396176" evidence="1">
    <location>
        <begin position="23"/>
        <end position="180"/>
    </location>
</feature>
<dbReference type="Pfam" id="PF11138">
    <property type="entry name" value="DUF2911"/>
    <property type="match status" value="1"/>
</dbReference>
<dbReference type="EMBL" id="VATY01000001">
    <property type="protein sequence ID" value="TMM57965.1"/>
    <property type="molecule type" value="Genomic_DNA"/>
</dbReference>
<feature type="signal peptide" evidence="1">
    <location>
        <begin position="1"/>
        <end position="22"/>
    </location>
</feature>
<gene>
    <name evidence="2" type="ORF">FEE95_00625</name>
</gene>
<sequence>MKKVFIIAFMALAMVFSTQAVAQDFSGIDKSPLDNASYPSDYKVSDKVVRITYGRPQLKGRALSELAPAGEVWRTGANEAPEITFYKDVNFGGKDVKAGTYALLTIPGEKEWTVILHSNLNQWGSYFYKDEASDVARVMGGVSMGDKSLEAFSVAFKEVEGGVHMVMGWDKVRVAVPIMM</sequence>
<dbReference type="RefSeq" id="WP_138655897.1">
    <property type="nucleotide sequence ID" value="NZ_VATY01000001.1"/>
</dbReference>
<dbReference type="OrthoDB" id="187854at2"/>
<evidence type="ECO:0000313" key="3">
    <source>
        <dbReference type="Proteomes" id="UP000310314"/>
    </source>
</evidence>
<accession>A0A5S3PSI4</accession>
<dbReference type="InterPro" id="IPR021314">
    <property type="entry name" value="DUF2911"/>
</dbReference>
<keyword evidence="1" id="KW-0732">Signal</keyword>
<keyword evidence="3" id="KW-1185">Reference proteome</keyword>
<evidence type="ECO:0000256" key="1">
    <source>
        <dbReference type="SAM" id="SignalP"/>
    </source>
</evidence>
<dbReference type="AlphaFoldDB" id="A0A5S3PSI4"/>
<organism evidence="2 3">
    <name type="scientific">Maribacter algarum</name>
    <name type="common">ex Zhang et al. 2020</name>
    <dbReference type="NCBI Taxonomy" id="2578118"/>
    <lineage>
        <taxon>Bacteria</taxon>
        <taxon>Pseudomonadati</taxon>
        <taxon>Bacteroidota</taxon>
        <taxon>Flavobacteriia</taxon>
        <taxon>Flavobacteriales</taxon>
        <taxon>Flavobacteriaceae</taxon>
        <taxon>Maribacter</taxon>
    </lineage>
</organism>
<protein>
    <submittedName>
        <fullName evidence="2">DUF2911 domain-containing protein</fullName>
    </submittedName>
</protein>
<comment type="caution">
    <text evidence="2">The sequence shown here is derived from an EMBL/GenBank/DDBJ whole genome shotgun (WGS) entry which is preliminary data.</text>
</comment>
<evidence type="ECO:0000313" key="2">
    <source>
        <dbReference type="EMBL" id="TMM57965.1"/>
    </source>
</evidence>
<dbReference type="Proteomes" id="UP000310314">
    <property type="component" value="Unassembled WGS sequence"/>
</dbReference>
<proteinExistence type="predicted"/>
<name>A0A5S3PSI4_9FLAO</name>
<reference evidence="2 3" key="1">
    <citation type="submission" date="2019-05" db="EMBL/GenBank/DDBJ databases">
        <authorList>
            <person name="Zhang J.-Y."/>
            <person name="Feg X."/>
            <person name="Du Z.-J."/>
        </authorList>
    </citation>
    <scope>NUCLEOTIDE SEQUENCE [LARGE SCALE GENOMIC DNA]</scope>
    <source>
        <strain evidence="2 3">RZ26</strain>
    </source>
</reference>